<accession>A0A6J4TYI5</accession>
<feature type="non-terminal residue" evidence="2">
    <location>
        <position position="1"/>
    </location>
</feature>
<reference evidence="2" key="1">
    <citation type="submission" date="2020-02" db="EMBL/GenBank/DDBJ databases">
        <authorList>
            <person name="Meier V. D."/>
        </authorList>
    </citation>
    <scope>NUCLEOTIDE SEQUENCE</scope>
    <source>
        <strain evidence="2">AVDCRST_MAG73</strain>
    </source>
</reference>
<dbReference type="AlphaFoldDB" id="A0A6J4TYI5"/>
<sequence length="104" mass="11461">DRRPQRVPGQARPRQRARPGDGGEPAPARDRRRPSEAERVARPDRPLRAVRHRRARGRGREPGRVGAGDARDVRVGGVPGGHGPRRRPRGRGAPDPLHARGPRV</sequence>
<gene>
    <name evidence="2" type="ORF">AVDCRST_MAG73-1390</name>
</gene>
<dbReference type="EMBL" id="CADCWE010000085">
    <property type="protein sequence ID" value="CAA9535858.1"/>
    <property type="molecule type" value="Genomic_DNA"/>
</dbReference>
<name>A0A6J4TYI5_9BACT</name>
<feature type="non-terminal residue" evidence="2">
    <location>
        <position position="104"/>
    </location>
</feature>
<proteinExistence type="predicted"/>
<feature type="compositionally biased region" description="Low complexity" evidence="1">
    <location>
        <begin position="1"/>
        <end position="12"/>
    </location>
</feature>
<evidence type="ECO:0000256" key="1">
    <source>
        <dbReference type="SAM" id="MobiDB-lite"/>
    </source>
</evidence>
<evidence type="ECO:0000313" key="2">
    <source>
        <dbReference type="EMBL" id="CAA9535858.1"/>
    </source>
</evidence>
<protein>
    <submittedName>
        <fullName evidence="2">Uncharacterized protein</fullName>
    </submittedName>
</protein>
<feature type="compositionally biased region" description="Basic and acidic residues" evidence="1">
    <location>
        <begin position="27"/>
        <end position="47"/>
    </location>
</feature>
<feature type="compositionally biased region" description="Basic and acidic residues" evidence="1">
    <location>
        <begin position="58"/>
        <end position="74"/>
    </location>
</feature>
<feature type="region of interest" description="Disordered" evidence="1">
    <location>
        <begin position="1"/>
        <end position="104"/>
    </location>
</feature>
<feature type="compositionally biased region" description="Basic residues" evidence="1">
    <location>
        <begin position="48"/>
        <end position="57"/>
    </location>
</feature>
<organism evidence="2">
    <name type="scientific">uncultured Thermomicrobiales bacterium</name>
    <dbReference type="NCBI Taxonomy" id="1645740"/>
    <lineage>
        <taxon>Bacteria</taxon>
        <taxon>Pseudomonadati</taxon>
        <taxon>Thermomicrobiota</taxon>
        <taxon>Thermomicrobia</taxon>
        <taxon>Thermomicrobiales</taxon>
        <taxon>environmental samples</taxon>
    </lineage>
</organism>